<dbReference type="GO" id="GO:0005730">
    <property type="term" value="C:nucleolus"/>
    <property type="evidence" value="ECO:0007669"/>
    <property type="project" value="TreeGrafter"/>
</dbReference>
<feature type="domain" description="Nucleolar 27S pre-rRNA processing Urb2/Npa2 C-terminal" evidence="1">
    <location>
        <begin position="1179"/>
        <end position="1389"/>
    </location>
</feature>
<dbReference type="GO" id="GO:0042254">
    <property type="term" value="P:ribosome biogenesis"/>
    <property type="evidence" value="ECO:0007669"/>
    <property type="project" value="TreeGrafter"/>
</dbReference>
<dbReference type="Pfam" id="PF10441">
    <property type="entry name" value="Urb2"/>
    <property type="match status" value="1"/>
</dbReference>
<evidence type="ECO:0000259" key="1">
    <source>
        <dbReference type="Pfam" id="PF10441"/>
    </source>
</evidence>
<accession>A0A167JKH1</accession>
<evidence type="ECO:0000313" key="3">
    <source>
        <dbReference type="Proteomes" id="UP000243498"/>
    </source>
</evidence>
<dbReference type="OrthoDB" id="160374at2759"/>
<gene>
    <name evidence="2" type="ORF">NOR_00869</name>
</gene>
<dbReference type="OMA" id="RRQTHEA"/>
<protein>
    <submittedName>
        <fullName evidence="2">Nucleolar 27S pre-rRNA processing, Urb2/Npa2</fullName>
    </submittedName>
</protein>
<dbReference type="EMBL" id="AZHC01000002">
    <property type="protein sequence ID" value="OAA50419.1"/>
    <property type="molecule type" value="Genomic_DNA"/>
</dbReference>
<keyword evidence="3" id="KW-1185">Reference proteome</keyword>
<evidence type="ECO:0000313" key="2">
    <source>
        <dbReference type="EMBL" id="OAA50419.1"/>
    </source>
</evidence>
<proteinExistence type="predicted"/>
<name>A0A167JKH1_METRR</name>
<dbReference type="InterPro" id="IPR018849">
    <property type="entry name" value="Urb2/Npa2_C"/>
</dbReference>
<comment type="caution">
    <text evidence="2">The sequence shown here is derived from an EMBL/GenBank/DDBJ whole genome shotgun (WGS) entry which is preliminary data.</text>
</comment>
<organism evidence="2 3">
    <name type="scientific">Metarhizium rileyi (strain RCEF 4871)</name>
    <name type="common">Nomuraea rileyi</name>
    <dbReference type="NCBI Taxonomy" id="1649241"/>
    <lineage>
        <taxon>Eukaryota</taxon>
        <taxon>Fungi</taxon>
        <taxon>Dikarya</taxon>
        <taxon>Ascomycota</taxon>
        <taxon>Pezizomycotina</taxon>
        <taxon>Sordariomycetes</taxon>
        <taxon>Hypocreomycetidae</taxon>
        <taxon>Hypocreales</taxon>
        <taxon>Clavicipitaceae</taxon>
        <taxon>Metarhizium</taxon>
    </lineage>
</organism>
<sequence length="1390" mass="155764">MVSNSFPGDGLLHHLTGQDNTDLIKTVRSLDQNGPGNDGENLQQLWNLLAAASNNRFHAAEESSLRWLLKSMNGTSEAIETLRRYPLTWTILDCVFQRIPLFSLAKSLADRKFVVVLQQTLKDVSKPVGSGEEATPAKRKRSSNISYSIDALRSKAGCLETAHVLFMTLKTLFSRLDNALERFSRDKIGAEHIKSLFCTSAAEATAIVAPAFQICENLLASDLRDHINGCEGWIQVITSIWDLHLQATDDALNVAMYLFRPASTILANLGAFSSTNRTQVREGLERKWLSDMQTFMHRNFVLPGRGAFINHRTLEAFTAALRICEGTIHLAAPALYFLASRTYEDAAGSGLRKDNVEWIQQIFQAVELAIRQRQDRNAIMESILEQALTQKSPVDVDDLRRVCRDYALHADSTHWSLVSKIAQCETDIFQLADGGIALRKEVCGRIVRQGQDEVNKTSIVQVIGAMKDGFRTRRDLPGFLQLWFEQLSEVERQNFHEDSAWFTFVQQQQSSKDSLTSIIEADMSPQRLVGVISWVKENTSNDNPQAIALFTSTISQAIHSEQYHDAIGRQLFDLVDGLKAATPLTALRWRVVSMTVSCLAPEERQEIWSMVKTRLSKALKKSPILSAETYEAFRCCYKIWDAVSPDGNWVEEPASLIEAFTKNLAAEISSSRVLEGTKLSTAFEFSTEASFNKGHGYQQYIAWFLNGSSRFNRLYMCKTKELPPAITKALASRKASTDGLATLWTALLRNETNLNETKLAHGLVDRLIAALDDSDKEESNLTGKSQMWMKVLSGIPLDSFDRAQREKIMVILSRRQSMMVKSAAENNMNTWKLVLSLMTKIMKRPTFHENMKFPDLVEASEALSRISVATDGNADMTLEVIERFSHMTSTVLKQMVDHIDERSIKYFREATSFVSSCEKRATGREEKELDLPALHMTLLKSLATELARSGNARSNSDFEALLTKTQQALSRCITEVITLCVKRKDVLDHDDGVVNMSIMAATGAAAAMEISITNDFKSSSIRKLEKRTKQGMKEGDLRAWKIQVFLRAYLSDKLEAPLPTTFDELDNLPSGSRELVLKELVESVSGKMDGASRLSYLRELLGELKGGYSTNGQLLAIEYLTYQILRTFRSATDSQSKTLTKWPESSDFQLQTDDGFSLGMAHSDLTSFLLCSPPNADIICRILRALLEKRPQSMSQWNVEMTLSTVSNLATDHMAGEKKTSYPWLCKLVEVIIKKHRLRLEGHFHLLLSTMQALLQNLIVKQRHTTTTDSLAQEANAHLYARLITLICEPTAGAVSRSQLHSSLDSATDAAKRSAGRHMYLLLVGYVKLQLEAGVSTEVRDALEPAMNSIFDITPPEGRKILNDAMDSSGRAMLREMFKRYVKFGKWSGV</sequence>
<dbReference type="STRING" id="1081105.A0A167JKH1"/>
<dbReference type="PANTHER" id="PTHR15682:SF2">
    <property type="entry name" value="UNHEALTHY RIBOSOME BIOGENESIS PROTEIN 2 HOMOLOG"/>
    <property type="match status" value="1"/>
</dbReference>
<dbReference type="InterPro" id="IPR052609">
    <property type="entry name" value="Ribosome_Biogenesis_Reg"/>
</dbReference>
<dbReference type="PANTHER" id="PTHR15682">
    <property type="entry name" value="UNHEALTHY RIBOSOME BIOGENESIS PROTEIN 2 HOMOLOG"/>
    <property type="match status" value="1"/>
</dbReference>
<reference evidence="2 3" key="1">
    <citation type="journal article" date="2016" name="Genome Biol. Evol.">
        <title>Divergent and convergent evolution of fungal pathogenicity.</title>
        <authorList>
            <person name="Shang Y."/>
            <person name="Xiao G."/>
            <person name="Zheng P."/>
            <person name="Cen K."/>
            <person name="Zhan S."/>
            <person name="Wang C."/>
        </authorList>
    </citation>
    <scope>NUCLEOTIDE SEQUENCE [LARGE SCALE GENOMIC DNA]</scope>
    <source>
        <strain evidence="2 3">RCEF 4871</strain>
    </source>
</reference>
<dbReference type="Proteomes" id="UP000243498">
    <property type="component" value="Unassembled WGS sequence"/>
</dbReference>